<evidence type="ECO:0000256" key="1">
    <source>
        <dbReference type="SAM" id="MobiDB-lite"/>
    </source>
</evidence>
<proteinExistence type="predicted"/>
<evidence type="ECO:0000313" key="3">
    <source>
        <dbReference type="Proteomes" id="UP000800235"/>
    </source>
</evidence>
<dbReference type="Proteomes" id="UP000800235">
    <property type="component" value="Unassembled WGS sequence"/>
</dbReference>
<feature type="compositionally biased region" description="Low complexity" evidence="1">
    <location>
        <begin position="226"/>
        <end position="242"/>
    </location>
</feature>
<feature type="region of interest" description="Disordered" evidence="1">
    <location>
        <begin position="149"/>
        <end position="193"/>
    </location>
</feature>
<feature type="compositionally biased region" description="Basic and acidic residues" evidence="1">
    <location>
        <begin position="168"/>
        <end position="177"/>
    </location>
</feature>
<keyword evidence="3" id="KW-1185">Reference proteome</keyword>
<feature type="region of interest" description="Disordered" evidence="1">
    <location>
        <begin position="208"/>
        <end position="262"/>
    </location>
</feature>
<dbReference type="EMBL" id="MU007023">
    <property type="protein sequence ID" value="KAF2432943.1"/>
    <property type="molecule type" value="Genomic_DNA"/>
</dbReference>
<accession>A0A9P4NX06</accession>
<feature type="region of interest" description="Disordered" evidence="1">
    <location>
        <begin position="1"/>
        <end position="52"/>
    </location>
</feature>
<protein>
    <submittedName>
        <fullName evidence="2">Uncharacterized protein</fullName>
    </submittedName>
</protein>
<reference evidence="2" key="1">
    <citation type="journal article" date="2020" name="Stud. Mycol.">
        <title>101 Dothideomycetes genomes: a test case for predicting lifestyles and emergence of pathogens.</title>
        <authorList>
            <person name="Haridas S."/>
            <person name="Albert R."/>
            <person name="Binder M."/>
            <person name="Bloem J."/>
            <person name="Labutti K."/>
            <person name="Salamov A."/>
            <person name="Andreopoulos B."/>
            <person name="Baker S."/>
            <person name="Barry K."/>
            <person name="Bills G."/>
            <person name="Bluhm B."/>
            <person name="Cannon C."/>
            <person name="Castanera R."/>
            <person name="Culley D."/>
            <person name="Daum C."/>
            <person name="Ezra D."/>
            <person name="Gonzalez J."/>
            <person name="Henrissat B."/>
            <person name="Kuo A."/>
            <person name="Liang C."/>
            <person name="Lipzen A."/>
            <person name="Lutzoni F."/>
            <person name="Magnuson J."/>
            <person name="Mondo S."/>
            <person name="Nolan M."/>
            <person name="Ohm R."/>
            <person name="Pangilinan J."/>
            <person name="Park H.-J."/>
            <person name="Ramirez L."/>
            <person name="Alfaro M."/>
            <person name="Sun H."/>
            <person name="Tritt A."/>
            <person name="Yoshinaga Y."/>
            <person name="Zwiers L.-H."/>
            <person name="Turgeon B."/>
            <person name="Goodwin S."/>
            <person name="Spatafora J."/>
            <person name="Crous P."/>
            <person name="Grigoriev I."/>
        </authorList>
    </citation>
    <scope>NUCLEOTIDE SEQUENCE</scope>
    <source>
        <strain evidence="2">CBS 130266</strain>
    </source>
</reference>
<organism evidence="2 3">
    <name type="scientific">Tothia fuscella</name>
    <dbReference type="NCBI Taxonomy" id="1048955"/>
    <lineage>
        <taxon>Eukaryota</taxon>
        <taxon>Fungi</taxon>
        <taxon>Dikarya</taxon>
        <taxon>Ascomycota</taxon>
        <taxon>Pezizomycotina</taxon>
        <taxon>Dothideomycetes</taxon>
        <taxon>Pleosporomycetidae</taxon>
        <taxon>Venturiales</taxon>
        <taxon>Cylindrosympodiaceae</taxon>
        <taxon>Tothia</taxon>
    </lineage>
</organism>
<comment type="caution">
    <text evidence="2">The sequence shown here is derived from an EMBL/GenBank/DDBJ whole genome shotgun (WGS) entry which is preliminary data.</text>
</comment>
<sequence>MSELGDAGGVSRQGTSGSVSRQFRPFGEPRDGRSPTMLREASADPYSPTPLRTTTDMVEQLLGGFRATIHEHRVIQDRLISDHRIKEEKMMQNVVNTVRAMNGLPTVYQSTEEDVSDEDVERPSTEYFEAEEVRYGIDRDSVFGIQDSRQTREVSNPRMEDDIEEAQENTRAREVDRPSAVPQPFTPAPEERNPYLILPPYAWGYPSSVQTPTNRGPKRKRTKQVAPTAAAGPSGTSSSSMGPPAPRISHPPTRKAALSSAKRTKELTEFLLQEPRAQSEALADGAYVPYVRCNCRQRSCRICGPNERARKDDS</sequence>
<feature type="compositionally biased region" description="Polar residues" evidence="1">
    <location>
        <begin position="12"/>
        <end position="21"/>
    </location>
</feature>
<dbReference type="AlphaFoldDB" id="A0A9P4NX06"/>
<evidence type="ECO:0000313" key="2">
    <source>
        <dbReference type="EMBL" id="KAF2432943.1"/>
    </source>
</evidence>
<gene>
    <name evidence="2" type="ORF">EJ08DRAFT_694980</name>
</gene>
<name>A0A9P4NX06_9PEZI</name>